<feature type="transmembrane region" description="Helical" evidence="2">
    <location>
        <begin position="82"/>
        <end position="106"/>
    </location>
</feature>
<feature type="compositionally biased region" description="Low complexity" evidence="1">
    <location>
        <begin position="239"/>
        <end position="251"/>
    </location>
</feature>
<keyword evidence="4" id="KW-1185">Reference proteome</keyword>
<keyword evidence="2" id="KW-0472">Membrane</keyword>
<evidence type="ECO:0000256" key="1">
    <source>
        <dbReference type="SAM" id="MobiDB-lite"/>
    </source>
</evidence>
<organism evidence="3 4">
    <name type="scientific">Aspergillus calidoustus</name>
    <dbReference type="NCBI Taxonomy" id="454130"/>
    <lineage>
        <taxon>Eukaryota</taxon>
        <taxon>Fungi</taxon>
        <taxon>Dikarya</taxon>
        <taxon>Ascomycota</taxon>
        <taxon>Pezizomycotina</taxon>
        <taxon>Eurotiomycetes</taxon>
        <taxon>Eurotiomycetidae</taxon>
        <taxon>Eurotiales</taxon>
        <taxon>Aspergillaceae</taxon>
        <taxon>Aspergillus</taxon>
        <taxon>Aspergillus subgen. Nidulantes</taxon>
    </lineage>
</organism>
<dbReference type="Proteomes" id="UP000054771">
    <property type="component" value="Unassembled WGS sequence"/>
</dbReference>
<protein>
    <submittedName>
        <fullName evidence="3">Uncharacterized protein</fullName>
    </submittedName>
</protein>
<evidence type="ECO:0000256" key="2">
    <source>
        <dbReference type="SAM" id="Phobius"/>
    </source>
</evidence>
<sequence length="251" mass="28770">MMVHPTVTESKEFLYETWPVDKSSTWIELYGLRNRKKAWRDVGQARGGLQIKELAAHSERQMLSADNAHNPKERKVAPIHSLFIILWLVFHSTLARLTLLTIMGILCTRVGEIMQDNEVSPSIQVEEGLRAAKRPIRAVDKDKGDQYQAIPGKTTNSKQSVPCVAQEKAHKAKRKAQDTPQGEARRKTKLQKAQTKRNRKAQKELRAKRQEKKQKKLEGVRKAKIELQRKSRKKRRAQTKAQAKAQSKAKK</sequence>
<gene>
    <name evidence="3" type="ORF">ASPCAL14726</name>
</gene>
<keyword evidence="2" id="KW-1133">Transmembrane helix</keyword>
<dbReference type="OrthoDB" id="5232980at2759"/>
<evidence type="ECO:0000313" key="3">
    <source>
        <dbReference type="EMBL" id="CEL11626.1"/>
    </source>
</evidence>
<dbReference type="EMBL" id="CDMC01000028">
    <property type="protein sequence ID" value="CEL11626.1"/>
    <property type="molecule type" value="Genomic_DNA"/>
</dbReference>
<dbReference type="AlphaFoldDB" id="A0A0U5CKD4"/>
<keyword evidence="2" id="KW-0812">Transmembrane</keyword>
<feature type="compositionally biased region" description="Basic residues" evidence="1">
    <location>
        <begin position="186"/>
        <end position="200"/>
    </location>
</feature>
<accession>A0A0U5CKD4</accession>
<feature type="compositionally biased region" description="Basic and acidic residues" evidence="1">
    <location>
        <begin position="216"/>
        <end position="229"/>
    </location>
</feature>
<feature type="region of interest" description="Disordered" evidence="1">
    <location>
        <begin position="138"/>
        <end position="251"/>
    </location>
</feature>
<reference evidence="4" key="1">
    <citation type="journal article" date="2016" name="Genome Announc.">
        <title>Draft genome sequences of fungus Aspergillus calidoustus.</title>
        <authorList>
            <person name="Horn F."/>
            <person name="Linde J."/>
            <person name="Mattern D.J."/>
            <person name="Walther G."/>
            <person name="Guthke R."/>
            <person name="Scherlach K."/>
            <person name="Martin K."/>
            <person name="Brakhage A.A."/>
            <person name="Petzke L."/>
            <person name="Valiante V."/>
        </authorList>
    </citation>
    <scope>NUCLEOTIDE SEQUENCE [LARGE SCALE GENOMIC DNA]</scope>
    <source>
        <strain evidence="4">SF006504</strain>
    </source>
</reference>
<proteinExistence type="predicted"/>
<name>A0A0U5CKD4_ASPCI</name>
<evidence type="ECO:0000313" key="4">
    <source>
        <dbReference type="Proteomes" id="UP000054771"/>
    </source>
</evidence>